<dbReference type="InterPro" id="IPR003378">
    <property type="entry name" value="Fringe-like_glycosylTrfase"/>
</dbReference>
<keyword evidence="5" id="KW-0328">Glycosyltransferase</keyword>
<reference evidence="14 15" key="1">
    <citation type="submission" date="2023-08" db="EMBL/GenBank/DDBJ databases">
        <title>A Necator americanus chromosomal reference genome.</title>
        <authorList>
            <person name="Ilik V."/>
            <person name="Petrzelkova K.J."/>
            <person name="Pardy F."/>
            <person name="Fuh T."/>
            <person name="Niatou-Singa F.S."/>
            <person name="Gouil Q."/>
            <person name="Baker L."/>
            <person name="Ritchie M.E."/>
            <person name="Jex A.R."/>
            <person name="Gazzola D."/>
            <person name="Li H."/>
            <person name="Toshio Fujiwara R."/>
            <person name="Zhan B."/>
            <person name="Aroian R.V."/>
            <person name="Pafco B."/>
            <person name="Schwarz E.M."/>
        </authorList>
    </citation>
    <scope>NUCLEOTIDE SEQUENCE [LARGE SCALE GENOMIC DNA]</scope>
    <source>
        <strain evidence="14 15">Aroian</strain>
        <tissue evidence="14">Whole animal</tissue>
    </source>
</reference>
<keyword evidence="11 12" id="KW-0472">Membrane</keyword>
<comment type="subcellular location">
    <subcellularLocation>
        <location evidence="1">Membrane</location>
        <topology evidence="1">Single-pass type II membrane protein</topology>
    </subcellularLocation>
</comment>
<evidence type="ECO:0000256" key="5">
    <source>
        <dbReference type="ARBA" id="ARBA00022676"/>
    </source>
</evidence>
<dbReference type="InterPro" id="IPR035940">
    <property type="entry name" value="CAP_sf"/>
</dbReference>
<dbReference type="SUPFAM" id="SSF55797">
    <property type="entry name" value="PR-1-like"/>
    <property type="match status" value="1"/>
</dbReference>
<keyword evidence="9" id="KW-0735">Signal-anchor</keyword>
<dbReference type="EMBL" id="JAVFWL010000005">
    <property type="protein sequence ID" value="KAK6757981.1"/>
    <property type="molecule type" value="Genomic_DNA"/>
</dbReference>
<evidence type="ECO:0000256" key="3">
    <source>
        <dbReference type="ARBA" id="ARBA00006462"/>
    </source>
</evidence>
<comment type="caution">
    <text evidence="14">The sequence shown here is derived from an EMBL/GenBank/DDBJ whole genome shotgun (WGS) entry which is preliminary data.</text>
</comment>
<evidence type="ECO:0000256" key="6">
    <source>
        <dbReference type="ARBA" id="ARBA00022679"/>
    </source>
</evidence>
<dbReference type="InterPro" id="IPR026050">
    <property type="entry name" value="C1GALT1/C1GALT1_chp1"/>
</dbReference>
<keyword evidence="7 12" id="KW-0812">Transmembrane</keyword>
<keyword evidence="10 12" id="KW-1133">Transmembrane helix</keyword>
<dbReference type="Gene3D" id="3.40.33.10">
    <property type="entry name" value="CAP"/>
    <property type="match status" value="1"/>
</dbReference>
<dbReference type="EC" id="2.4.1.122" evidence="4"/>
<evidence type="ECO:0000313" key="15">
    <source>
        <dbReference type="Proteomes" id="UP001303046"/>
    </source>
</evidence>
<gene>
    <name evidence="14" type="primary">Necator_chrV.g20461</name>
    <name evidence="14" type="ORF">RB195_015668</name>
</gene>
<evidence type="ECO:0000256" key="1">
    <source>
        <dbReference type="ARBA" id="ARBA00004606"/>
    </source>
</evidence>
<evidence type="ECO:0000256" key="10">
    <source>
        <dbReference type="ARBA" id="ARBA00022989"/>
    </source>
</evidence>
<dbReference type="PANTHER" id="PTHR23033:SF12">
    <property type="entry name" value="GLYCOPROTEIN-N-ACETYLGALACTOSAMINE 3-BETA-GALACTOSYLTRANSFERASE 1-RELATED"/>
    <property type="match status" value="1"/>
</dbReference>
<evidence type="ECO:0000259" key="13">
    <source>
        <dbReference type="Pfam" id="PF02434"/>
    </source>
</evidence>
<evidence type="ECO:0000256" key="8">
    <source>
        <dbReference type="ARBA" id="ARBA00022741"/>
    </source>
</evidence>
<dbReference type="Proteomes" id="UP001303046">
    <property type="component" value="Unassembled WGS sequence"/>
</dbReference>
<evidence type="ECO:0000256" key="12">
    <source>
        <dbReference type="SAM" id="Phobius"/>
    </source>
</evidence>
<proteinExistence type="inferred from homology"/>
<sequence>MIETSLCTQIRELLLMVFKRNAVIFCKRRHRISIPRRWTLLVASAVIFYTLFVTVMKSEKVNMNFTEKDVFVSDAARRLPRKGRLLCFVITTPKHHSTRVPAINETWLPRCDHGQFFTSLEMDSSIPHSTILAKIPDDYNYLFHKTLLSFYYAYTEISSEFDWYYKADDDTYVIMEHMYEYLATLDPNEPYYLGYNLKPYLPRGYNGGGAGYVLSRAALKLFLKRSYADRKTCPFDPYEDLGMGRCLQNIEIFPHDTRNEHGQERFHTYRPDDMYHGKIADKWHYHQQINVAAINETWMSHCHNGEFLMKEEITSNVPRSKVLPHLFENSSNSIFEVFRYAYYNISTEFDWYYVVTDDTYTIVENLYRHLSLLNANEPHYFQLIGTTAKTHDNSTIEYVLSHTGLKLFVDQLESEAKDCTNLTSDEVNAKKCLGSIDNISQDRTNAQGKNRSESNYQQHLKPQKWVLSDDVSFHRLTSDEIRIYDDLIYRLRSPQLSKFFVNRIYPRSSPAVPLWCPNSTMDEDFRHTVLAMHNNFRSSIALGLKEANGLIGIAPPAKLMYNMVCPVSEGRVS</sequence>
<evidence type="ECO:0000256" key="11">
    <source>
        <dbReference type="ARBA" id="ARBA00023136"/>
    </source>
</evidence>
<keyword evidence="6" id="KW-0808">Transferase</keyword>
<protein>
    <recommendedName>
        <fullName evidence="4">N-acetylgalactosaminide beta-1,3-galactosyltransferase</fullName>
        <ecNumber evidence="4">2.4.1.122</ecNumber>
    </recommendedName>
</protein>
<comment type="similarity">
    <text evidence="3">Belongs to the glycosyltransferase 31 family. Beta3-Gal-T subfamily.</text>
</comment>
<keyword evidence="8" id="KW-0547">Nucleotide-binding</keyword>
<evidence type="ECO:0000256" key="4">
    <source>
        <dbReference type="ARBA" id="ARBA00012557"/>
    </source>
</evidence>
<dbReference type="Pfam" id="PF02434">
    <property type="entry name" value="Fringe"/>
    <property type="match status" value="1"/>
</dbReference>
<name>A0ABR1E7I4_NECAM</name>
<keyword evidence="15" id="KW-1185">Reference proteome</keyword>
<dbReference type="PANTHER" id="PTHR23033">
    <property type="entry name" value="BETA1,3-GALACTOSYLTRANSFERASE"/>
    <property type="match status" value="1"/>
</dbReference>
<dbReference type="Gene3D" id="3.90.550.50">
    <property type="match status" value="2"/>
</dbReference>
<feature type="domain" description="Fringe-like glycosyltransferase" evidence="13">
    <location>
        <begin position="89"/>
        <end position="261"/>
    </location>
</feature>
<accession>A0ABR1E7I4</accession>
<evidence type="ECO:0000313" key="14">
    <source>
        <dbReference type="EMBL" id="KAK6757981.1"/>
    </source>
</evidence>
<evidence type="ECO:0000256" key="2">
    <source>
        <dbReference type="ARBA" id="ARBA00004922"/>
    </source>
</evidence>
<comment type="pathway">
    <text evidence="2">Protein modification; protein glycosylation.</text>
</comment>
<organism evidence="14 15">
    <name type="scientific">Necator americanus</name>
    <name type="common">Human hookworm</name>
    <dbReference type="NCBI Taxonomy" id="51031"/>
    <lineage>
        <taxon>Eukaryota</taxon>
        <taxon>Metazoa</taxon>
        <taxon>Ecdysozoa</taxon>
        <taxon>Nematoda</taxon>
        <taxon>Chromadorea</taxon>
        <taxon>Rhabditida</taxon>
        <taxon>Rhabditina</taxon>
        <taxon>Rhabditomorpha</taxon>
        <taxon>Strongyloidea</taxon>
        <taxon>Ancylostomatidae</taxon>
        <taxon>Bunostominae</taxon>
        <taxon>Necator</taxon>
    </lineage>
</organism>
<evidence type="ECO:0000256" key="9">
    <source>
        <dbReference type="ARBA" id="ARBA00022968"/>
    </source>
</evidence>
<evidence type="ECO:0000256" key="7">
    <source>
        <dbReference type="ARBA" id="ARBA00022692"/>
    </source>
</evidence>
<feature type="transmembrane region" description="Helical" evidence="12">
    <location>
        <begin position="38"/>
        <end position="56"/>
    </location>
</feature>